<name>A0A835EDU1_9POAL</name>
<dbReference type="Proteomes" id="UP000636709">
    <property type="component" value="Unassembled WGS sequence"/>
</dbReference>
<dbReference type="EMBL" id="JACEFO010002063">
    <property type="protein sequence ID" value="KAF8686714.1"/>
    <property type="molecule type" value="Genomic_DNA"/>
</dbReference>
<feature type="region of interest" description="Disordered" evidence="1">
    <location>
        <begin position="1"/>
        <end position="29"/>
    </location>
</feature>
<comment type="caution">
    <text evidence="2">The sequence shown here is derived from an EMBL/GenBank/DDBJ whole genome shotgun (WGS) entry which is preliminary data.</text>
</comment>
<organism evidence="2 3">
    <name type="scientific">Digitaria exilis</name>
    <dbReference type="NCBI Taxonomy" id="1010633"/>
    <lineage>
        <taxon>Eukaryota</taxon>
        <taxon>Viridiplantae</taxon>
        <taxon>Streptophyta</taxon>
        <taxon>Embryophyta</taxon>
        <taxon>Tracheophyta</taxon>
        <taxon>Spermatophyta</taxon>
        <taxon>Magnoliopsida</taxon>
        <taxon>Liliopsida</taxon>
        <taxon>Poales</taxon>
        <taxon>Poaceae</taxon>
        <taxon>PACMAD clade</taxon>
        <taxon>Panicoideae</taxon>
        <taxon>Panicodae</taxon>
        <taxon>Paniceae</taxon>
        <taxon>Anthephorinae</taxon>
        <taxon>Digitaria</taxon>
    </lineage>
</organism>
<evidence type="ECO:0000313" key="2">
    <source>
        <dbReference type="EMBL" id="KAF8686714.1"/>
    </source>
</evidence>
<keyword evidence="3" id="KW-1185">Reference proteome</keyword>
<proteinExistence type="predicted"/>
<sequence>MNANPPPADVWPNPDASVKQKGHGVQGQSRKFCPVTRARPHPAPYLSLCAHCAGALGKGAGDSTCSLGFAGYLRQLPIPTRSGPSAADAGGRGPPAMGNCCSDEVGHGGAHPAAQAASAAADRFLRSRNAGASTQIEVRSPPRAPPSAGRWFSARAQALGHRHCARRSSVATDRSRCAEYAWG</sequence>
<evidence type="ECO:0000313" key="3">
    <source>
        <dbReference type="Proteomes" id="UP000636709"/>
    </source>
</evidence>
<protein>
    <submittedName>
        <fullName evidence="2">Uncharacterized protein</fullName>
    </submittedName>
</protein>
<evidence type="ECO:0000256" key="1">
    <source>
        <dbReference type="SAM" id="MobiDB-lite"/>
    </source>
</evidence>
<gene>
    <name evidence="2" type="ORF">HU200_043551</name>
</gene>
<dbReference type="AlphaFoldDB" id="A0A835EDU1"/>
<dbReference type="OrthoDB" id="1721645at2759"/>
<accession>A0A835EDU1</accession>
<reference evidence="2" key="1">
    <citation type="submission" date="2020-07" db="EMBL/GenBank/DDBJ databases">
        <title>Genome sequence and genetic diversity analysis of an under-domesticated orphan crop, white fonio (Digitaria exilis).</title>
        <authorList>
            <person name="Bennetzen J.L."/>
            <person name="Chen S."/>
            <person name="Ma X."/>
            <person name="Wang X."/>
            <person name="Yssel A.E.J."/>
            <person name="Chaluvadi S.R."/>
            <person name="Johnson M."/>
            <person name="Gangashetty P."/>
            <person name="Hamidou F."/>
            <person name="Sanogo M.D."/>
            <person name="Zwaenepoel A."/>
            <person name="Wallace J."/>
            <person name="Van De Peer Y."/>
            <person name="Van Deynze A."/>
        </authorList>
    </citation>
    <scope>NUCLEOTIDE SEQUENCE</scope>
    <source>
        <tissue evidence="2">Leaves</tissue>
    </source>
</reference>